<proteinExistence type="predicted"/>
<organism evidence="2">
    <name type="scientific">marine sediment metagenome</name>
    <dbReference type="NCBI Taxonomy" id="412755"/>
    <lineage>
        <taxon>unclassified sequences</taxon>
        <taxon>metagenomes</taxon>
        <taxon>ecological metagenomes</taxon>
    </lineage>
</organism>
<feature type="non-terminal residue" evidence="2">
    <location>
        <position position="53"/>
    </location>
</feature>
<evidence type="ECO:0000256" key="1">
    <source>
        <dbReference type="SAM" id="Phobius"/>
    </source>
</evidence>
<comment type="caution">
    <text evidence="2">The sequence shown here is derived from an EMBL/GenBank/DDBJ whole genome shotgun (WGS) entry which is preliminary data.</text>
</comment>
<accession>X1QHB6</accession>
<keyword evidence="1" id="KW-0472">Membrane</keyword>
<reference evidence="2" key="1">
    <citation type="journal article" date="2014" name="Front. Microbiol.">
        <title>High frequency of phylogenetically diverse reductive dehalogenase-homologous genes in deep subseafloor sedimentary metagenomes.</title>
        <authorList>
            <person name="Kawai M."/>
            <person name="Futagami T."/>
            <person name="Toyoda A."/>
            <person name="Takaki Y."/>
            <person name="Nishi S."/>
            <person name="Hori S."/>
            <person name="Arai W."/>
            <person name="Tsubouchi T."/>
            <person name="Morono Y."/>
            <person name="Uchiyama I."/>
            <person name="Ito T."/>
            <person name="Fujiyama A."/>
            <person name="Inagaki F."/>
            <person name="Takami H."/>
        </authorList>
    </citation>
    <scope>NUCLEOTIDE SEQUENCE</scope>
    <source>
        <strain evidence="2">Expedition CK06-06</strain>
    </source>
</reference>
<dbReference type="EMBL" id="BARV01036465">
    <property type="protein sequence ID" value="GAI54211.1"/>
    <property type="molecule type" value="Genomic_DNA"/>
</dbReference>
<feature type="transmembrane region" description="Helical" evidence="1">
    <location>
        <begin position="18"/>
        <end position="36"/>
    </location>
</feature>
<keyword evidence="1" id="KW-0812">Transmembrane</keyword>
<keyword evidence="1" id="KW-1133">Transmembrane helix</keyword>
<name>X1QHB6_9ZZZZ</name>
<sequence>MSSESKALSLVRDNLDGFLALAGAIFSLVLIAYLQIRVGHLAYTATGILCFVA</sequence>
<gene>
    <name evidence="2" type="ORF">S06H3_56657</name>
</gene>
<protein>
    <submittedName>
        <fullName evidence="2">Uncharacterized protein</fullName>
    </submittedName>
</protein>
<evidence type="ECO:0000313" key="2">
    <source>
        <dbReference type="EMBL" id="GAI54211.1"/>
    </source>
</evidence>
<dbReference type="AlphaFoldDB" id="X1QHB6"/>